<sequence length="176" mass="18754">MEFTTTDAYGRHGAGSGFVAVNVGSLVIGGKLVAVTAETKWPDEALPETAGVISRAVHTKTTPDVDTSYNAPTELVFKWAAPSLLPDAPGTIDATLTLDVGQPNAYKGLIEKVDVLAEIPYVIKTMVNYVAGTKPYIYQWFNPVTLHVNLPSGLIPDKSGEVEIAGTLYNEATFIS</sequence>
<dbReference type="EMBL" id="HE797031">
    <property type="protein sequence ID" value="CCM01382.1"/>
    <property type="molecule type" value="Genomic_DNA"/>
</dbReference>
<dbReference type="Pfam" id="PF17187">
    <property type="entry name" value="Svf1_C"/>
    <property type="match status" value="1"/>
</dbReference>
<dbReference type="InParanoid" id="J4HVZ7"/>
<dbReference type="OrthoDB" id="2590239at2759"/>
<accession>J4HVZ7</accession>
<dbReference type="STRING" id="599839.J4HVZ7"/>
<keyword evidence="3" id="KW-1185">Reference proteome</keyword>
<dbReference type="RefSeq" id="XP_012180665.1">
    <property type="nucleotide sequence ID" value="XM_012325275.1"/>
</dbReference>
<gene>
    <name evidence="2" type="ORF">FIBRA_03432</name>
</gene>
<dbReference type="PANTHER" id="PTHR47107:SF1">
    <property type="entry name" value="CERAMIDE-BINDING PROTEIN SVF1-RELATED"/>
    <property type="match status" value="1"/>
</dbReference>
<feature type="domain" description="Svf1-like C-terminal" evidence="1">
    <location>
        <begin position="1"/>
        <end position="176"/>
    </location>
</feature>
<dbReference type="GO" id="GO:0005737">
    <property type="term" value="C:cytoplasm"/>
    <property type="evidence" value="ECO:0007669"/>
    <property type="project" value="TreeGrafter"/>
</dbReference>
<dbReference type="Proteomes" id="UP000006352">
    <property type="component" value="Unassembled WGS sequence"/>
</dbReference>
<dbReference type="PANTHER" id="PTHR47107">
    <property type="entry name" value="SVF1-LIKE PROTEIN YDR222W-RELATED"/>
    <property type="match status" value="1"/>
</dbReference>
<evidence type="ECO:0000259" key="1">
    <source>
        <dbReference type="Pfam" id="PF17187"/>
    </source>
</evidence>
<reference evidence="2 3" key="1">
    <citation type="journal article" date="2012" name="Appl. Environ. Microbiol.">
        <title>Short-read sequencing for genomic analysis of the brown rot fungus Fibroporia radiculosa.</title>
        <authorList>
            <person name="Tang J.D."/>
            <person name="Perkins A.D."/>
            <person name="Sonstegard T.S."/>
            <person name="Schroeder S.G."/>
            <person name="Burgess S.C."/>
            <person name="Diehl S.V."/>
        </authorList>
    </citation>
    <scope>NUCLEOTIDE SEQUENCE [LARGE SCALE GENOMIC DNA]</scope>
    <source>
        <strain evidence="2 3">TFFH 294</strain>
    </source>
</reference>
<dbReference type="AlphaFoldDB" id="J4HVZ7"/>
<organism evidence="2 3">
    <name type="scientific">Fibroporia radiculosa</name>
    <dbReference type="NCBI Taxonomy" id="599839"/>
    <lineage>
        <taxon>Eukaryota</taxon>
        <taxon>Fungi</taxon>
        <taxon>Dikarya</taxon>
        <taxon>Basidiomycota</taxon>
        <taxon>Agaricomycotina</taxon>
        <taxon>Agaricomycetes</taxon>
        <taxon>Polyporales</taxon>
        <taxon>Fibroporiaceae</taxon>
        <taxon>Fibroporia</taxon>
    </lineage>
</organism>
<evidence type="ECO:0000313" key="2">
    <source>
        <dbReference type="EMBL" id="CCM01382.1"/>
    </source>
</evidence>
<proteinExistence type="predicted"/>
<dbReference type="HOGENOM" id="CLU_130508_0_0_1"/>
<evidence type="ECO:0000313" key="3">
    <source>
        <dbReference type="Proteomes" id="UP000006352"/>
    </source>
</evidence>
<dbReference type="InterPro" id="IPR051385">
    <property type="entry name" value="Ceramide-binding_SVF1"/>
</dbReference>
<dbReference type="GeneID" id="24096293"/>
<name>J4HVZ7_9APHY</name>
<protein>
    <recommendedName>
        <fullName evidence="1">Svf1-like C-terminal domain-containing protein</fullName>
    </recommendedName>
</protein>
<dbReference type="InterPro" id="IPR033394">
    <property type="entry name" value="Svf1-like_C"/>
</dbReference>